<keyword evidence="2" id="KW-0560">Oxidoreductase</keyword>
<dbReference type="PANTHER" id="PTHR42760:SF40">
    <property type="entry name" value="3-OXOACYL-[ACYL-CARRIER-PROTEIN] REDUCTASE, CHLOROPLASTIC"/>
    <property type="match status" value="1"/>
</dbReference>
<gene>
    <name evidence="4" type="ORF">EDD32_0708</name>
</gene>
<comment type="similarity">
    <text evidence="1">Belongs to the short-chain dehydrogenases/reductases (SDR) family.</text>
</comment>
<dbReference type="InterPro" id="IPR020904">
    <property type="entry name" value="Sc_DH/Rdtase_CS"/>
</dbReference>
<dbReference type="PROSITE" id="PS00061">
    <property type="entry name" value="ADH_SHORT"/>
    <property type="match status" value="1"/>
</dbReference>
<evidence type="ECO:0000256" key="1">
    <source>
        <dbReference type="ARBA" id="ARBA00006484"/>
    </source>
</evidence>
<accession>A0A3N4Z355</accession>
<dbReference type="GO" id="GO:0016616">
    <property type="term" value="F:oxidoreductase activity, acting on the CH-OH group of donors, NAD or NADP as acceptor"/>
    <property type="evidence" value="ECO:0007669"/>
    <property type="project" value="TreeGrafter"/>
</dbReference>
<keyword evidence="5" id="KW-1185">Reference proteome</keyword>
<proteinExistence type="inferred from homology"/>
<dbReference type="SUPFAM" id="SSF51735">
    <property type="entry name" value="NAD(P)-binding Rossmann-fold domains"/>
    <property type="match status" value="1"/>
</dbReference>
<comment type="caution">
    <text evidence="4">The sequence shown here is derived from an EMBL/GenBank/DDBJ whole genome shotgun (WGS) entry which is preliminary data.</text>
</comment>
<dbReference type="Pfam" id="PF13561">
    <property type="entry name" value="adh_short_C2"/>
    <property type="match status" value="1"/>
</dbReference>
<dbReference type="Gene3D" id="3.40.50.720">
    <property type="entry name" value="NAD(P)-binding Rossmann-like Domain"/>
    <property type="match status" value="1"/>
</dbReference>
<evidence type="ECO:0000313" key="4">
    <source>
        <dbReference type="EMBL" id="RPF26274.1"/>
    </source>
</evidence>
<evidence type="ECO:0000313" key="5">
    <source>
        <dbReference type="Proteomes" id="UP000280726"/>
    </source>
</evidence>
<dbReference type="InterPro" id="IPR057326">
    <property type="entry name" value="KR_dom"/>
</dbReference>
<dbReference type="FunFam" id="3.40.50.720:FF:000084">
    <property type="entry name" value="Short-chain dehydrogenase reductase"/>
    <property type="match status" value="1"/>
</dbReference>
<evidence type="ECO:0000256" key="2">
    <source>
        <dbReference type="ARBA" id="ARBA00023002"/>
    </source>
</evidence>
<dbReference type="PRINTS" id="PR00080">
    <property type="entry name" value="SDRFAMILY"/>
</dbReference>
<dbReference type="SMART" id="SM00822">
    <property type="entry name" value="PKS_KR"/>
    <property type="match status" value="1"/>
</dbReference>
<dbReference type="Proteomes" id="UP000280726">
    <property type="component" value="Unassembled WGS sequence"/>
</dbReference>
<dbReference type="AlphaFoldDB" id="A0A3N4Z355"/>
<dbReference type="InterPro" id="IPR002347">
    <property type="entry name" value="SDR_fam"/>
</dbReference>
<feature type="domain" description="Ketoreductase" evidence="3">
    <location>
        <begin position="16"/>
        <end position="198"/>
    </location>
</feature>
<reference evidence="4 5" key="1">
    <citation type="submission" date="2018-11" db="EMBL/GenBank/DDBJ databases">
        <title>Sequencing the genomes of 1000 actinobacteria strains.</title>
        <authorList>
            <person name="Klenk H.-P."/>
        </authorList>
    </citation>
    <scope>NUCLEOTIDE SEQUENCE [LARGE SCALE GENOMIC DNA]</scope>
    <source>
        <strain evidence="4 5">DSM 14418</strain>
    </source>
</reference>
<organism evidence="4 5">
    <name type="scientific">Georgenia muralis</name>
    <dbReference type="NCBI Taxonomy" id="154117"/>
    <lineage>
        <taxon>Bacteria</taxon>
        <taxon>Bacillati</taxon>
        <taxon>Actinomycetota</taxon>
        <taxon>Actinomycetes</taxon>
        <taxon>Micrococcales</taxon>
        <taxon>Bogoriellaceae</taxon>
        <taxon>Georgenia</taxon>
    </lineage>
</organism>
<evidence type="ECO:0000259" key="3">
    <source>
        <dbReference type="SMART" id="SM00822"/>
    </source>
</evidence>
<dbReference type="PRINTS" id="PR00081">
    <property type="entry name" value="GDHRDH"/>
</dbReference>
<protein>
    <submittedName>
        <fullName evidence="4">3-oxoacyl-[acyl-carrier protein] reductase</fullName>
    </submittedName>
</protein>
<name>A0A3N4Z355_9MICO</name>
<dbReference type="GO" id="GO:0030497">
    <property type="term" value="P:fatty acid elongation"/>
    <property type="evidence" value="ECO:0007669"/>
    <property type="project" value="TreeGrafter"/>
</dbReference>
<dbReference type="InterPro" id="IPR036291">
    <property type="entry name" value="NAD(P)-bd_dom_sf"/>
</dbReference>
<dbReference type="EMBL" id="RKRA01000001">
    <property type="protein sequence ID" value="RPF26274.1"/>
    <property type="molecule type" value="Genomic_DNA"/>
</dbReference>
<sequence length="256" mass="25539">MSAHSGAPAGGALAEKVVLVTGATGGIGSATARAAAQAGARVAVHHLRDGERAGALAAALPGEGHVVVEADVTDPGDVEAMVGAVVDRAGALDVLVNNAGIMENQPFLTMDLTAWRRTTAVDLDGVFLCSRHAGAVMWEGDGGVIVNVASQLAFKGAAGYAAYVAAKAGVVGLTRALAREIGPRVRVCAIAPGPVDSPMTAPYQDMAWIAERTAPLVAGRLADPAEVAAAIVFLASDAASLMHGQTLHANGGGVLA</sequence>
<dbReference type="RefSeq" id="WP_170175189.1">
    <property type="nucleotide sequence ID" value="NZ_RKRA01000001.1"/>
</dbReference>
<dbReference type="PANTHER" id="PTHR42760">
    <property type="entry name" value="SHORT-CHAIN DEHYDROGENASES/REDUCTASES FAMILY MEMBER"/>
    <property type="match status" value="1"/>
</dbReference>